<dbReference type="Proteomes" id="UP001558613">
    <property type="component" value="Unassembled WGS sequence"/>
</dbReference>
<evidence type="ECO:0000256" key="1">
    <source>
        <dbReference type="SAM" id="MobiDB-lite"/>
    </source>
</evidence>
<sequence length="137" mass="15471">MAKLQGKKMYDVTTAFALRSGDRSRFRTEAINTHGSEQHLTNLANYLQGCFISCSHYMLGQRESKSASSCAHFHTLQRRVPSTERRKHLLGSPRPLSTQLTTFIPPPPHKQVVSFKSHSFTQQRGEVGELLDTKNPC</sequence>
<proteinExistence type="predicted"/>
<gene>
    <name evidence="2" type="ORF">QQF64_033007</name>
</gene>
<name>A0ABR3MSP9_9TELE</name>
<reference evidence="2 3" key="1">
    <citation type="submission" date="2023-09" db="EMBL/GenBank/DDBJ databases">
        <authorList>
            <person name="Wang M."/>
        </authorList>
    </citation>
    <scope>NUCLEOTIDE SEQUENCE [LARGE SCALE GENOMIC DNA]</scope>
    <source>
        <strain evidence="2">GT-2023</strain>
        <tissue evidence="2">Liver</tissue>
    </source>
</reference>
<accession>A0ABR3MSP9</accession>
<evidence type="ECO:0000313" key="2">
    <source>
        <dbReference type="EMBL" id="KAL1267644.1"/>
    </source>
</evidence>
<feature type="region of interest" description="Disordered" evidence="1">
    <location>
        <begin position="82"/>
        <end position="105"/>
    </location>
</feature>
<keyword evidence="3" id="KW-1185">Reference proteome</keyword>
<organism evidence="2 3">
    <name type="scientific">Cirrhinus molitorella</name>
    <name type="common">mud carp</name>
    <dbReference type="NCBI Taxonomy" id="172907"/>
    <lineage>
        <taxon>Eukaryota</taxon>
        <taxon>Metazoa</taxon>
        <taxon>Chordata</taxon>
        <taxon>Craniata</taxon>
        <taxon>Vertebrata</taxon>
        <taxon>Euteleostomi</taxon>
        <taxon>Actinopterygii</taxon>
        <taxon>Neopterygii</taxon>
        <taxon>Teleostei</taxon>
        <taxon>Ostariophysi</taxon>
        <taxon>Cypriniformes</taxon>
        <taxon>Cyprinidae</taxon>
        <taxon>Labeoninae</taxon>
        <taxon>Labeonini</taxon>
        <taxon>Cirrhinus</taxon>
    </lineage>
</organism>
<comment type="caution">
    <text evidence="2">The sequence shown here is derived from an EMBL/GenBank/DDBJ whole genome shotgun (WGS) entry which is preliminary data.</text>
</comment>
<dbReference type="EMBL" id="JAYMGO010000009">
    <property type="protein sequence ID" value="KAL1267644.1"/>
    <property type="molecule type" value="Genomic_DNA"/>
</dbReference>
<protein>
    <submittedName>
        <fullName evidence="2">Uncharacterized protein</fullName>
    </submittedName>
</protein>
<evidence type="ECO:0000313" key="3">
    <source>
        <dbReference type="Proteomes" id="UP001558613"/>
    </source>
</evidence>